<dbReference type="InParanoid" id="A0A168QQX7"/>
<dbReference type="GO" id="GO:0046872">
    <property type="term" value="F:metal ion binding"/>
    <property type="evidence" value="ECO:0007669"/>
    <property type="project" value="UniProtKB-KW"/>
</dbReference>
<keyword evidence="4" id="KW-1185">Reference proteome</keyword>
<keyword evidence="1" id="KW-0460">Magnesium</keyword>
<proteinExistence type="predicted"/>
<keyword evidence="1" id="KW-0479">Metal-binding</keyword>
<organism evidence="3">
    <name type="scientific">Absidia glauca</name>
    <name type="common">Pin mould</name>
    <dbReference type="NCBI Taxonomy" id="4829"/>
    <lineage>
        <taxon>Eukaryota</taxon>
        <taxon>Fungi</taxon>
        <taxon>Fungi incertae sedis</taxon>
        <taxon>Mucoromycota</taxon>
        <taxon>Mucoromycotina</taxon>
        <taxon>Mucoromycetes</taxon>
        <taxon>Mucorales</taxon>
        <taxon>Cunninghamellaceae</taxon>
        <taxon>Absidia</taxon>
    </lineage>
</organism>
<dbReference type="AlphaFoldDB" id="A0A168QQX7"/>
<evidence type="ECO:0000256" key="2">
    <source>
        <dbReference type="SAM" id="MobiDB-lite"/>
    </source>
</evidence>
<dbReference type="STRING" id="4829.A0A168QQX7"/>
<dbReference type="PANTHER" id="PTHR16222:SF28">
    <property type="entry name" value="ADP-RIBOSYLGLYCOHYDROLASE"/>
    <property type="match status" value="1"/>
</dbReference>
<accession>A0A168QQX7</accession>
<dbReference type="InterPro" id="IPR036705">
    <property type="entry name" value="Ribosyl_crysJ1_sf"/>
</dbReference>
<dbReference type="OMA" id="TDESDQM"/>
<evidence type="ECO:0008006" key="5">
    <source>
        <dbReference type="Google" id="ProtNLM"/>
    </source>
</evidence>
<evidence type="ECO:0000313" key="4">
    <source>
        <dbReference type="Proteomes" id="UP000078561"/>
    </source>
</evidence>
<feature type="binding site" evidence="1">
    <location>
        <position position="419"/>
    </location>
    <ligand>
        <name>Mg(2+)</name>
        <dbReference type="ChEBI" id="CHEBI:18420"/>
        <label>1</label>
    </ligand>
</feature>
<evidence type="ECO:0000313" key="3">
    <source>
        <dbReference type="EMBL" id="SAM05348.1"/>
    </source>
</evidence>
<name>A0A168QQX7_ABSGL</name>
<sequence length="463" mass="51660">MKLRIPSGCSKNDKDTIVDKVKGLIFGAIIGDSLGLATEGMTKSEINHVYGDGPIRFGMEDTEGVPFLRDHYRASFDENDFGGDAEQQLLVLQSIIQNEAFNYKEYAKLLREYSQHGIQGLEKKPIGINKTSQVVVAHPEFQNDPRKAAVEVWLTTNKLRGASGALVRAALLGVPKFWDGTTVIENTTDCCRITHPDPRCMISCVIVSTLVARILRGQDLENEDNDDQNITIVHKNALPVSLTLPPTPTDTHRMSSSKQPSQQKQQQQQKQQTLMNSSNMTPPPSSPTSSCYTSSSSSSYHLETDITLMKIVRSVIETNKRILTAPNTDPLFTTPETNIEQTQHYYQQLVETCSYFEDGPVDFGFLQLDSLVTEEQRHGSFKCLSAGLYSFTRHLPAGQETDYFKHILMDLVMQGGEADTNATVAGALLGVRMGYSHLPSEWVVGLKRWEWLEDQVDAFCDLF</sequence>
<dbReference type="Proteomes" id="UP000078561">
    <property type="component" value="Unassembled WGS sequence"/>
</dbReference>
<dbReference type="PANTHER" id="PTHR16222">
    <property type="entry name" value="ADP-RIBOSYLGLYCOHYDROLASE"/>
    <property type="match status" value="1"/>
</dbReference>
<dbReference type="Gene3D" id="1.10.4080.10">
    <property type="entry name" value="ADP-ribosylation/Crystallin J1"/>
    <property type="match status" value="2"/>
</dbReference>
<dbReference type="InterPro" id="IPR005502">
    <property type="entry name" value="Ribosyl_crysJ1"/>
</dbReference>
<feature type="binding site" evidence="1">
    <location>
        <position position="84"/>
    </location>
    <ligand>
        <name>Mg(2+)</name>
        <dbReference type="ChEBI" id="CHEBI:18420"/>
        <label>1</label>
    </ligand>
</feature>
<protein>
    <recommendedName>
        <fullName evidence="5">ADP-ribosylglycohydrolase</fullName>
    </recommendedName>
</protein>
<reference evidence="3" key="1">
    <citation type="submission" date="2016-04" db="EMBL/GenBank/DDBJ databases">
        <authorList>
            <person name="Evans L.H."/>
            <person name="Alamgir A."/>
            <person name="Owens N."/>
            <person name="Weber N.D."/>
            <person name="Virtaneva K."/>
            <person name="Barbian K."/>
            <person name="Babar A."/>
            <person name="Rosenke K."/>
        </authorList>
    </citation>
    <scope>NUCLEOTIDE SEQUENCE [LARGE SCALE GENOMIC DNA]</scope>
    <source>
        <strain evidence="3">CBS 101.48</strain>
    </source>
</reference>
<dbReference type="SUPFAM" id="SSF101478">
    <property type="entry name" value="ADP-ribosylglycohydrolase"/>
    <property type="match status" value="2"/>
</dbReference>
<evidence type="ECO:0000256" key="1">
    <source>
        <dbReference type="PIRSR" id="PIRSR605502-1"/>
    </source>
</evidence>
<dbReference type="InterPro" id="IPR050792">
    <property type="entry name" value="ADP-ribosylglycohydrolase"/>
</dbReference>
<feature type="binding site" evidence="1">
    <location>
        <position position="420"/>
    </location>
    <ligand>
        <name>Mg(2+)</name>
        <dbReference type="ChEBI" id="CHEBI:18420"/>
        <label>1</label>
    </ligand>
</feature>
<gene>
    <name evidence="3" type="primary">ABSGL_11223.1 scaffold 12295</name>
</gene>
<dbReference type="Pfam" id="PF03747">
    <property type="entry name" value="ADP_ribosyl_GH"/>
    <property type="match status" value="2"/>
</dbReference>
<dbReference type="OrthoDB" id="2021138at2759"/>
<dbReference type="EMBL" id="LT554468">
    <property type="protein sequence ID" value="SAM05348.1"/>
    <property type="molecule type" value="Genomic_DNA"/>
</dbReference>
<comment type="cofactor">
    <cofactor evidence="1">
        <name>Mg(2+)</name>
        <dbReference type="ChEBI" id="CHEBI:18420"/>
    </cofactor>
    <text evidence="1">Binds 2 magnesium ions per subunit.</text>
</comment>
<feature type="region of interest" description="Disordered" evidence="2">
    <location>
        <begin position="240"/>
        <end position="294"/>
    </location>
</feature>
<feature type="compositionally biased region" description="Low complexity" evidence="2">
    <location>
        <begin position="256"/>
        <end position="280"/>
    </location>
</feature>